<protein>
    <recommendedName>
        <fullName evidence="2">Holin of 3TMs, for gene-transfer release</fullName>
    </recommendedName>
</protein>
<evidence type="ECO:0008006" key="2">
    <source>
        <dbReference type="Google" id="ProtNLM"/>
    </source>
</evidence>
<dbReference type="InterPro" id="IPR021497">
    <property type="entry name" value="GTA_holin_3TM"/>
</dbReference>
<proteinExistence type="predicted"/>
<dbReference type="AlphaFoldDB" id="A0A0F9IJJ7"/>
<organism evidence="1">
    <name type="scientific">marine sediment metagenome</name>
    <dbReference type="NCBI Taxonomy" id="412755"/>
    <lineage>
        <taxon>unclassified sequences</taxon>
        <taxon>metagenomes</taxon>
        <taxon>ecological metagenomes</taxon>
    </lineage>
</organism>
<comment type="caution">
    <text evidence="1">The sequence shown here is derived from an EMBL/GenBank/DDBJ whole genome shotgun (WGS) entry which is preliminary data.</text>
</comment>
<evidence type="ECO:0000313" key="1">
    <source>
        <dbReference type="EMBL" id="KKM27712.1"/>
    </source>
</evidence>
<dbReference type="EMBL" id="LAZR01012270">
    <property type="protein sequence ID" value="KKM27712.1"/>
    <property type="molecule type" value="Genomic_DNA"/>
</dbReference>
<dbReference type="Pfam" id="PF11351">
    <property type="entry name" value="GTA_holin_3TM"/>
    <property type="match status" value="1"/>
</dbReference>
<accession>A0A0F9IJJ7</accession>
<reference evidence="1" key="1">
    <citation type="journal article" date="2015" name="Nature">
        <title>Complex archaea that bridge the gap between prokaryotes and eukaryotes.</title>
        <authorList>
            <person name="Spang A."/>
            <person name="Saw J.H."/>
            <person name="Jorgensen S.L."/>
            <person name="Zaremba-Niedzwiedzka K."/>
            <person name="Martijn J."/>
            <person name="Lind A.E."/>
            <person name="van Eijk R."/>
            <person name="Schleper C."/>
            <person name="Guy L."/>
            <person name="Ettema T.J."/>
        </authorList>
    </citation>
    <scope>NUCLEOTIDE SEQUENCE</scope>
</reference>
<gene>
    <name evidence="1" type="ORF">LCGC14_1572030</name>
</gene>
<name>A0A0F9IJJ7_9ZZZZ</name>
<sequence>MGLKNLLAKIGKGALSGGRVAALFDPTGTAGRVLGALEGAGVITSPEAKGKAREILLQHETKMAEMETQRVAEINKTMQAELQFGNSWQRGWRPMLGYTLAVMIVNNYVLSTWFELNQIVVPEKVWLILGAAVGIGVWSRGREKEARIKNGGTT</sequence>